<name>A0A139AAB5_GONPJ</name>
<dbReference type="GO" id="GO:0004139">
    <property type="term" value="F:deoxyribose-phosphate aldolase activity"/>
    <property type="evidence" value="ECO:0007669"/>
    <property type="project" value="UniProtKB-EC"/>
</dbReference>
<dbReference type="PANTHER" id="PTHR10889:SF3">
    <property type="entry name" value="DEOXYRIBOSE-PHOSPHATE ALDOLASE"/>
    <property type="match status" value="1"/>
</dbReference>
<keyword evidence="4" id="KW-0456">Lyase</keyword>
<comment type="catalytic activity">
    <reaction evidence="8">
        <text>2-deoxy-D-ribose 5-phosphate = D-glyceraldehyde 3-phosphate + acetaldehyde</text>
        <dbReference type="Rhea" id="RHEA:12821"/>
        <dbReference type="ChEBI" id="CHEBI:15343"/>
        <dbReference type="ChEBI" id="CHEBI:59776"/>
        <dbReference type="ChEBI" id="CHEBI:62877"/>
        <dbReference type="EC" id="4.1.2.4"/>
    </reaction>
</comment>
<dbReference type="Pfam" id="PF01791">
    <property type="entry name" value="DeoC"/>
    <property type="match status" value="1"/>
</dbReference>
<comment type="pathway">
    <text evidence="1">Carbohydrate degradation; 2-deoxy-D-ribose 1-phosphate degradation; D-glyceraldehyde 3-phosphate and acetaldehyde from 2-deoxy-alpha-D-ribose 1-phosphate: step 2/2.</text>
</comment>
<dbReference type="PANTHER" id="PTHR10889">
    <property type="entry name" value="DEOXYRIBOSE-PHOSPHATE ALDOLASE"/>
    <property type="match status" value="1"/>
</dbReference>
<dbReference type="UniPathway" id="UPA00002">
    <property type="reaction ID" value="UER00468"/>
</dbReference>
<protein>
    <recommendedName>
        <fullName evidence="3">deoxyribose-phosphate aldolase</fullName>
        <ecNumber evidence="3">4.1.2.4</ecNumber>
    </recommendedName>
    <alternativeName>
        <fullName evidence="7">2-deoxy-D-ribose 5-phosphate aldolase</fullName>
    </alternativeName>
    <alternativeName>
        <fullName evidence="6">Phosphodeoxyriboaldolase</fullName>
    </alternativeName>
</protein>
<accession>A0A139AAB5</accession>
<feature type="active site" description="Schiff-base intermediate with acetaldehyde" evidence="9">
    <location>
        <position position="235"/>
    </location>
</feature>
<evidence type="ECO:0000256" key="6">
    <source>
        <dbReference type="ARBA" id="ARBA00031814"/>
    </source>
</evidence>
<dbReference type="GO" id="GO:0005737">
    <property type="term" value="C:cytoplasm"/>
    <property type="evidence" value="ECO:0007669"/>
    <property type="project" value="InterPro"/>
</dbReference>
<dbReference type="STRING" id="1344416.A0A139AAB5"/>
<evidence type="ECO:0000313" key="11">
    <source>
        <dbReference type="Proteomes" id="UP000070544"/>
    </source>
</evidence>
<comment type="similarity">
    <text evidence="2">Belongs to the DeoC/FbaB aldolase family. DeoC type 2 subfamily.</text>
</comment>
<evidence type="ECO:0000256" key="9">
    <source>
        <dbReference type="PIRSR" id="PIRSR001357-50"/>
    </source>
</evidence>
<dbReference type="SMART" id="SM01133">
    <property type="entry name" value="DeoC"/>
    <property type="match status" value="1"/>
</dbReference>
<proteinExistence type="inferred from homology"/>
<dbReference type="GO" id="GO:0009264">
    <property type="term" value="P:deoxyribonucleotide catabolic process"/>
    <property type="evidence" value="ECO:0007669"/>
    <property type="project" value="InterPro"/>
</dbReference>
<evidence type="ECO:0000256" key="8">
    <source>
        <dbReference type="ARBA" id="ARBA00048791"/>
    </source>
</evidence>
<keyword evidence="11" id="KW-1185">Reference proteome</keyword>
<dbReference type="EC" id="4.1.2.4" evidence="3"/>
<sequence length="333" mass="34625">MFQINRNFVAGDLTPAMLSPNQDAKTAPNIVSTTPSMPSGPTRESLLAAIASLDLTSLAPATDTDESTRILCQQAQSGPVPCAAVCVLPKFVALAKTELAGSGVKVATVVNFPEGVAATEEVERQSRGAIADGVDEIDVVWNWRKFTLGDENGALAPIRAVAEAVAGSNQSEQIVVKVILETAALESDSVYDAAHLVLHRLCGYGADSLPAGAEEDPDYVSPFSSAARTHLKFLKTSTGQLAMSKSDPTPVSYENKSTGATPAAVRALAEAINDVGARSVGIKVSGGVRTVEDAVGYLDIVSTKLDGELEGRFRIGASNVYGKLVSAVESHGV</sequence>
<dbReference type="EMBL" id="KQ965775">
    <property type="protein sequence ID" value="KXS13736.1"/>
    <property type="molecule type" value="Genomic_DNA"/>
</dbReference>
<evidence type="ECO:0000256" key="7">
    <source>
        <dbReference type="ARBA" id="ARBA00032755"/>
    </source>
</evidence>
<dbReference type="InterPro" id="IPR011343">
    <property type="entry name" value="DeoC"/>
</dbReference>
<evidence type="ECO:0000256" key="5">
    <source>
        <dbReference type="ARBA" id="ARBA00023270"/>
    </source>
</evidence>
<dbReference type="InterPro" id="IPR002915">
    <property type="entry name" value="DeoC/FbaB/LacD_aldolase"/>
</dbReference>
<evidence type="ECO:0000256" key="2">
    <source>
        <dbReference type="ARBA" id="ARBA00009473"/>
    </source>
</evidence>
<dbReference type="Proteomes" id="UP000070544">
    <property type="component" value="Unassembled WGS sequence"/>
</dbReference>
<evidence type="ECO:0000256" key="1">
    <source>
        <dbReference type="ARBA" id="ARBA00004816"/>
    </source>
</evidence>
<dbReference type="InterPro" id="IPR013785">
    <property type="entry name" value="Aldolase_TIM"/>
</dbReference>
<evidence type="ECO:0000313" key="10">
    <source>
        <dbReference type="EMBL" id="KXS13736.1"/>
    </source>
</evidence>
<dbReference type="AlphaFoldDB" id="A0A139AAB5"/>
<dbReference type="OrthoDB" id="70823at2759"/>
<dbReference type="PIRSF" id="PIRSF001357">
    <property type="entry name" value="DeoC"/>
    <property type="match status" value="1"/>
</dbReference>
<dbReference type="Gene3D" id="3.20.20.70">
    <property type="entry name" value="Aldolase class I"/>
    <property type="match status" value="1"/>
</dbReference>
<organism evidence="10 11">
    <name type="scientific">Gonapodya prolifera (strain JEL478)</name>
    <name type="common">Monoblepharis prolifera</name>
    <dbReference type="NCBI Taxonomy" id="1344416"/>
    <lineage>
        <taxon>Eukaryota</taxon>
        <taxon>Fungi</taxon>
        <taxon>Fungi incertae sedis</taxon>
        <taxon>Chytridiomycota</taxon>
        <taxon>Chytridiomycota incertae sedis</taxon>
        <taxon>Monoblepharidomycetes</taxon>
        <taxon>Monoblepharidales</taxon>
        <taxon>Gonapodyaceae</taxon>
        <taxon>Gonapodya</taxon>
    </lineage>
</organism>
<dbReference type="GO" id="GO:0016052">
    <property type="term" value="P:carbohydrate catabolic process"/>
    <property type="evidence" value="ECO:0007669"/>
    <property type="project" value="TreeGrafter"/>
</dbReference>
<dbReference type="OMA" id="RYSGPDY"/>
<evidence type="ECO:0000256" key="4">
    <source>
        <dbReference type="ARBA" id="ARBA00023239"/>
    </source>
</evidence>
<evidence type="ECO:0000256" key="3">
    <source>
        <dbReference type="ARBA" id="ARBA00012515"/>
    </source>
</evidence>
<keyword evidence="5 9" id="KW-0704">Schiff base</keyword>
<dbReference type="GO" id="GO:0046386">
    <property type="term" value="P:deoxyribose phosphate catabolic process"/>
    <property type="evidence" value="ECO:0007669"/>
    <property type="project" value="UniProtKB-UniPathway"/>
</dbReference>
<reference evidence="10 11" key="1">
    <citation type="journal article" date="2015" name="Genome Biol. Evol.">
        <title>Phylogenomic analyses indicate that early fungi evolved digesting cell walls of algal ancestors of land plants.</title>
        <authorList>
            <person name="Chang Y."/>
            <person name="Wang S."/>
            <person name="Sekimoto S."/>
            <person name="Aerts A.L."/>
            <person name="Choi C."/>
            <person name="Clum A."/>
            <person name="LaButti K.M."/>
            <person name="Lindquist E.A."/>
            <person name="Yee Ngan C."/>
            <person name="Ohm R.A."/>
            <person name="Salamov A.A."/>
            <person name="Grigoriev I.V."/>
            <person name="Spatafora J.W."/>
            <person name="Berbee M.L."/>
        </authorList>
    </citation>
    <scope>NUCLEOTIDE SEQUENCE [LARGE SCALE GENOMIC DNA]</scope>
    <source>
        <strain evidence="10 11">JEL478</strain>
    </source>
</reference>
<feature type="active site" description="Proton donor/acceptor" evidence="9">
    <location>
        <position position="283"/>
    </location>
</feature>
<gene>
    <name evidence="10" type="ORF">M427DRAFT_136328</name>
</gene>
<dbReference type="SUPFAM" id="SSF51569">
    <property type="entry name" value="Aldolase"/>
    <property type="match status" value="1"/>
</dbReference>